<feature type="domain" description="Hypervirulence associated protein TUDOR" evidence="1">
    <location>
        <begin position="10"/>
        <end position="69"/>
    </location>
</feature>
<protein>
    <submittedName>
        <fullName evidence="2">DUF2945 domain-containing protein</fullName>
    </submittedName>
</protein>
<dbReference type="EMBL" id="JAHRID010000002">
    <property type="protein sequence ID" value="MBV2128824.1"/>
    <property type="molecule type" value="Genomic_DNA"/>
</dbReference>
<gene>
    <name evidence="2" type="ORF">KQY15_06930</name>
</gene>
<reference evidence="2 3" key="1">
    <citation type="submission" date="2021-06" db="EMBL/GenBank/DDBJ databases">
        <title>Rheinheimera indica sp. nov., isolated from deep-sea sediment.</title>
        <authorList>
            <person name="Wang Z."/>
            <person name="Zhang X.-Y."/>
        </authorList>
    </citation>
    <scope>NUCLEOTIDE SEQUENCE [LARGE SCALE GENOMIC DNA]</scope>
    <source>
        <strain evidence="2 3">SM2107</strain>
    </source>
</reference>
<sequence length="72" mass="8179">MSDAYQTNTKVEWDRGNGTAEGYTREVFRDKITRTIKGTEVTRDASDNDPAYLIVQSDGDQVLKLHSEIRKS</sequence>
<organism evidence="2 3">
    <name type="scientific">Arsukibacterium indicum</name>
    <dbReference type="NCBI Taxonomy" id="2848612"/>
    <lineage>
        <taxon>Bacteria</taxon>
        <taxon>Pseudomonadati</taxon>
        <taxon>Pseudomonadota</taxon>
        <taxon>Gammaproteobacteria</taxon>
        <taxon>Chromatiales</taxon>
        <taxon>Chromatiaceae</taxon>
        <taxon>Arsukibacterium</taxon>
    </lineage>
</organism>
<dbReference type="InterPro" id="IPR021331">
    <property type="entry name" value="Hva1_TUDOR"/>
</dbReference>
<evidence type="ECO:0000313" key="2">
    <source>
        <dbReference type="EMBL" id="MBV2128824.1"/>
    </source>
</evidence>
<proteinExistence type="predicted"/>
<keyword evidence="3" id="KW-1185">Reference proteome</keyword>
<dbReference type="RefSeq" id="WP_217668451.1">
    <property type="nucleotide sequence ID" value="NZ_JAHRID010000002.1"/>
</dbReference>
<comment type="caution">
    <text evidence="2">The sequence shown here is derived from an EMBL/GenBank/DDBJ whole genome shotgun (WGS) entry which is preliminary data.</text>
</comment>
<accession>A0ABS6MKD4</accession>
<dbReference type="Pfam" id="PF11160">
    <property type="entry name" value="Hva1_TUDOR"/>
    <property type="match status" value="1"/>
</dbReference>
<evidence type="ECO:0000259" key="1">
    <source>
        <dbReference type="Pfam" id="PF11160"/>
    </source>
</evidence>
<name>A0ABS6MKD4_9GAMM</name>
<evidence type="ECO:0000313" key="3">
    <source>
        <dbReference type="Proteomes" id="UP000704611"/>
    </source>
</evidence>
<dbReference type="Proteomes" id="UP000704611">
    <property type="component" value="Unassembled WGS sequence"/>
</dbReference>